<reference evidence="4 5" key="1">
    <citation type="submission" date="2018-11" db="EMBL/GenBank/DDBJ databases">
        <authorList>
            <consortium name="Pathogen Informatics"/>
        </authorList>
    </citation>
    <scope>NUCLEOTIDE SEQUENCE [LARGE SCALE GENOMIC DNA]</scope>
</reference>
<dbReference type="PROSITE" id="PS51424">
    <property type="entry name" value="ROC"/>
    <property type="match status" value="1"/>
</dbReference>
<evidence type="ECO:0000256" key="1">
    <source>
        <dbReference type="ARBA" id="ARBA00022737"/>
    </source>
</evidence>
<dbReference type="InterPro" id="IPR020859">
    <property type="entry name" value="ROC"/>
</dbReference>
<dbReference type="SUPFAM" id="SSF52540">
    <property type="entry name" value="P-loop containing nucleoside triphosphate hydrolases"/>
    <property type="match status" value="1"/>
</dbReference>
<dbReference type="OrthoDB" id="10252328at2759"/>
<evidence type="ECO:0000313" key="4">
    <source>
        <dbReference type="EMBL" id="VDM73047.1"/>
    </source>
</evidence>
<keyword evidence="2" id="KW-0547">Nucleotide-binding</keyword>
<sequence>AEWKFEAKKIKGEAPLGPVAFSSWDFTGQREYHATHHYFLTRRTLYVVVWRVTDGEVALHDVQRWLINIQARAPNSCVILVGTHVDQVSSNPSKFPKGFLDEVENKVRSRFMVNDGDKHGLPRILDLLFITSKSRSDVKLGLGGKNRQRAGTRSTNTFFIYSDAQDRA</sequence>
<evidence type="ECO:0000259" key="3">
    <source>
        <dbReference type="PROSITE" id="PS51424"/>
    </source>
</evidence>
<dbReference type="EMBL" id="UYYB01028598">
    <property type="protein sequence ID" value="VDM73047.1"/>
    <property type="molecule type" value="Genomic_DNA"/>
</dbReference>
<keyword evidence="5" id="KW-1185">Reference proteome</keyword>
<proteinExistence type="predicted"/>
<protein>
    <recommendedName>
        <fullName evidence="3">Roc domain-containing protein</fullName>
    </recommendedName>
</protein>
<dbReference type="Gene3D" id="3.30.70.1390">
    <property type="entry name" value="ROC domain from the Parkinson's disease-associated leucine-rich repeat kinase 2"/>
    <property type="match status" value="1"/>
</dbReference>
<dbReference type="GO" id="GO:0000166">
    <property type="term" value="F:nucleotide binding"/>
    <property type="evidence" value="ECO:0007669"/>
    <property type="project" value="UniProtKB-KW"/>
</dbReference>
<dbReference type="Pfam" id="PF08477">
    <property type="entry name" value="Roc"/>
    <property type="match status" value="1"/>
</dbReference>
<organism evidence="4 5">
    <name type="scientific">Strongylus vulgaris</name>
    <name type="common">Blood worm</name>
    <dbReference type="NCBI Taxonomy" id="40348"/>
    <lineage>
        <taxon>Eukaryota</taxon>
        <taxon>Metazoa</taxon>
        <taxon>Ecdysozoa</taxon>
        <taxon>Nematoda</taxon>
        <taxon>Chromadorea</taxon>
        <taxon>Rhabditida</taxon>
        <taxon>Rhabditina</taxon>
        <taxon>Rhabditomorpha</taxon>
        <taxon>Strongyloidea</taxon>
        <taxon>Strongylidae</taxon>
        <taxon>Strongylus</taxon>
    </lineage>
</organism>
<evidence type="ECO:0000313" key="5">
    <source>
        <dbReference type="Proteomes" id="UP000270094"/>
    </source>
</evidence>
<feature type="domain" description="Roc" evidence="3">
    <location>
        <begin position="1"/>
        <end position="152"/>
    </location>
</feature>
<gene>
    <name evidence="4" type="ORF">SVUK_LOCUS8045</name>
</gene>
<feature type="non-terminal residue" evidence="4">
    <location>
        <position position="1"/>
    </location>
</feature>
<evidence type="ECO:0000256" key="2">
    <source>
        <dbReference type="ARBA" id="ARBA00022741"/>
    </source>
</evidence>
<keyword evidence="1" id="KW-0677">Repeat</keyword>
<dbReference type="Proteomes" id="UP000270094">
    <property type="component" value="Unassembled WGS sequence"/>
</dbReference>
<accession>A0A3P7JA57</accession>
<dbReference type="Gene3D" id="3.40.50.300">
    <property type="entry name" value="P-loop containing nucleotide triphosphate hydrolases"/>
    <property type="match status" value="1"/>
</dbReference>
<dbReference type="InterPro" id="IPR027417">
    <property type="entry name" value="P-loop_NTPase"/>
</dbReference>
<dbReference type="AlphaFoldDB" id="A0A3P7JA57"/>
<name>A0A3P7JA57_STRVU</name>